<accession>A0A368KGB8</accession>
<dbReference type="OrthoDB" id="9780507at2"/>
<dbReference type="AlphaFoldDB" id="A0A368KGB8"/>
<dbReference type="GO" id="GO:0003993">
    <property type="term" value="F:acid phosphatase activity"/>
    <property type="evidence" value="ECO:0007669"/>
    <property type="project" value="UniProtKB-EC"/>
</dbReference>
<sequence>MHRRVCMSMNLRRLCVAVFGLALLNVGNARTAESYLSDAQLHEAVTMLPAPSPLGTAEDIADRTVTFQAYTTRTAEQAALARQEEDFDAFSFATVLGPGFSAQRLPHTAALLAEVRKETNRAKNEAKQTWRRERPCPVNSCQWDPEGDAGDWKNRDYGYPSGHSTRATVFAILLGHLLPQRAAALDRYARDVGWRRVLRGVHTPQDIFAGRVLGQVLAHDFLSSAAMRHDLDAAARELDAAGIAVKTPTDGKAAAGN</sequence>
<dbReference type="EC" id="3.1.3.2" evidence="2"/>
<dbReference type="Gene3D" id="1.20.144.10">
    <property type="entry name" value="Phosphatidic acid phosphatase type 2/haloperoxidase"/>
    <property type="match status" value="1"/>
</dbReference>
<dbReference type="PANTHER" id="PTHR14969">
    <property type="entry name" value="SPHINGOSINE-1-PHOSPHATE PHOSPHOHYDROLASE"/>
    <property type="match status" value="1"/>
</dbReference>
<comment type="similarity">
    <text evidence="2">Belongs to the class A bacterial acid phosphatase family.</text>
</comment>
<dbReference type="GO" id="GO:0050380">
    <property type="term" value="F:undecaprenyl-diphosphatase activity"/>
    <property type="evidence" value="ECO:0007669"/>
    <property type="project" value="UniProtKB-EC"/>
</dbReference>
<reference evidence="6 7" key="1">
    <citation type="submission" date="2018-05" db="EMBL/GenBank/DDBJ databases">
        <title>Draft genome sequence of Rhodanobacter denitrificans Yn1 isolated from gold copper mine.</title>
        <authorList>
            <person name="Yang N."/>
            <person name="Mazhar H.S."/>
            <person name="Rensing C."/>
        </authorList>
    </citation>
    <scope>NUCLEOTIDE SEQUENCE [LARGE SCALE GENOMIC DNA]</scope>
    <source>
        <strain evidence="6 7">Yn1</strain>
    </source>
</reference>
<keyword evidence="4" id="KW-0732">Signal</keyword>
<dbReference type="InterPro" id="IPR000326">
    <property type="entry name" value="PAP2/HPO"/>
</dbReference>
<dbReference type="SUPFAM" id="SSF48317">
    <property type="entry name" value="Acid phosphatase/Vanadium-dependent haloperoxidase"/>
    <property type="match status" value="1"/>
</dbReference>
<dbReference type="PIRSF" id="PIRSF000897">
    <property type="entry name" value="Acid_Ptase_ClsA"/>
    <property type="match status" value="1"/>
</dbReference>
<proteinExistence type="inferred from homology"/>
<evidence type="ECO:0000256" key="4">
    <source>
        <dbReference type="SAM" id="SignalP"/>
    </source>
</evidence>
<organism evidence="6 7">
    <name type="scientific">Rhodanobacter denitrificans</name>
    <dbReference type="NCBI Taxonomy" id="666685"/>
    <lineage>
        <taxon>Bacteria</taxon>
        <taxon>Pseudomonadati</taxon>
        <taxon>Pseudomonadota</taxon>
        <taxon>Gammaproteobacteria</taxon>
        <taxon>Lysobacterales</taxon>
        <taxon>Rhodanobacteraceae</taxon>
        <taxon>Rhodanobacter</taxon>
    </lineage>
</organism>
<feature type="chain" id="PRO_5016875653" description="Acid phosphatase" evidence="4">
    <location>
        <begin position="32"/>
        <end position="257"/>
    </location>
</feature>
<dbReference type="GO" id="GO:0030288">
    <property type="term" value="C:outer membrane-bounded periplasmic space"/>
    <property type="evidence" value="ECO:0007669"/>
    <property type="project" value="InterPro"/>
</dbReference>
<dbReference type="Proteomes" id="UP000252387">
    <property type="component" value="Unassembled WGS sequence"/>
</dbReference>
<evidence type="ECO:0000313" key="7">
    <source>
        <dbReference type="Proteomes" id="UP000252387"/>
    </source>
</evidence>
<feature type="domain" description="Phosphatidic acid phosphatase type 2/haloperoxidase" evidence="5">
    <location>
        <begin position="126"/>
        <end position="219"/>
    </location>
</feature>
<dbReference type="Pfam" id="PF01569">
    <property type="entry name" value="PAP2"/>
    <property type="match status" value="1"/>
</dbReference>
<feature type="region of interest" description="Disordered" evidence="3">
    <location>
        <begin position="122"/>
        <end position="142"/>
    </location>
</feature>
<evidence type="ECO:0000313" key="6">
    <source>
        <dbReference type="EMBL" id="RCS30961.1"/>
    </source>
</evidence>
<evidence type="ECO:0000259" key="5">
    <source>
        <dbReference type="Pfam" id="PF01569"/>
    </source>
</evidence>
<dbReference type="InterPro" id="IPR001011">
    <property type="entry name" value="Acid_Pase_classA_bac"/>
</dbReference>
<evidence type="ECO:0000256" key="1">
    <source>
        <dbReference type="ARBA" id="ARBA00047594"/>
    </source>
</evidence>
<name>A0A368KGB8_9GAMM</name>
<comment type="caution">
    <text evidence="6">The sequence shown here is derived from an EMBL/GenBank/DDBJ whole genome shotgun (WGS) entry which is preliminary data.</text>
</comment>
<feature type="compositionally biased region" description="Basic and acidic residues" evidence="3">
    <location>
        <begin position="122"/>
        <end position="135"/>
    </location>
</feature>
<dbReference type="InterPro" id="IPR036938">
    <property type="entry name" value="PAP2/HPO_sf"/>
</dbReference>
<comment type="catalytic activity">
    <reaction evidence="1">
        <text>di-trans,octa-cis-undecaprenyl diphosphate + H2O = di-trans,octa-cis-undecaprenyl phosphate + phosphate + H(+)</text>
        <dbReference type="Rhea" id="RHEA:28094"/>
        <dbReference type="ChEBI" id="CHEBI:15377"/>
        <dbReference type="ChEBI" id="CHEBI:15378"/>
        <dbReference type="ChEBI" id="CHEBI:43474"/>
        <dbReference type="ChEBI" id="CHEBI:58405"/>
        <dbReference type="ChEBI" id="CHEBI:60392"/>
        <dbReference type="EC" id="3.6.1.27"/>
    </reaction>
</comment>
<comment type="catalytic activity">
    <reaction evidence="2">
        <text>a phosphate monoester + H2O = an alcohol + phosphate</text>
        <dbReference type="Rhea" id="RHEA:15017"/>
        <dbReference type="ChEBI" id="CHEBI:15377"/>
        <dbReference type="ChEBI" id="CHEBI:30879"/>
        <dbReference type="ChEBI" id="CHEBI:43474"/>
        <dbReference type="ChEBI" id="CHEBI:67140"/>
        <dbReference type="EC" id="3.1.3.2"/>
    </reaction>
</comment>
<gene>
    <name evidence="6" type="ORF">DEO45_04220</name>
</gene>
<keyword evidence="2" id="KW-0378">Hydrolase</keyword>
<feature type="signal peptide" evidence="4">
    <location>
        <begin position="1"/>
        <end position="31"/>
    </location>
</feature>
<dbReference type="EMBL" id="QFWQ01000003">
    <property type="protein sequence ID" value="RCS30961.1"/>
    <property type="molecule type" value="Genomic_DNA"/>
</dbReference>
<keyword evidence="7" id="KW-1185">Reference proteome</keyword>
<dbReference type="PANTHER" id="PTHR14969:SF13">
    <property type="entry name" value="AT30094P"/>
    <property type="match status" value="1"/>
</dbReference>
<protein>
    <recommendedName>
        <fullName evidence="2">Acid phosphatase</fullName>
        <ecNumber evidence="2">3.1.3.2</ecNumber>
    </recommendedName>
</protein>
<evidence type="ECO:0000256" key="2">
    <source>
        <dbReference type="PIRNR" id="PIRNR000897"/>
    </source>
</evidence>
<evidence type="ECO:0000256" key="3">
    <source>
        <dbReference type="SAM" id="MobiDB-lite"/>
    </source>
</evidence>